<feature type="compositionally biased region" description="Basic and acidic residues" evidence="1">
    <location>
        <begin position="37"/>
        <end position="46"/>
    </location>
</feature>
<accession>A0A8J5D3N4</accession>
<comment type="caution">
    <text evidence="2">The sequence shown here is derived from an EMBL/GenBank/DDBJ whole genome shotgun (WGS) entry which is preliminary data.</text>
</comment>
<dbReference type="EMBL" id="JACEEZ010003165">
    <property type="protein sequence ID" value="KAG0727605.1"/>
    <property type="molecule type" value="Genomic_DNA"/>
</dbReference>
<feature type="region of interest" description="Disordered" evidence="1">
    <location>
        <begin position="35"/>
        <end position="89"/>
    </location>
</feature>
<evidence type="ECO:0000313" key="2">
    <source>
        <dbReference type="EMBL" id="KAG0727605.1"/>
    </source>
</evidence>
<sequence>MSLKGKRARAIIWNVSSTTSPQLIPEAERTQTTVLSHYRERNDRPTRHSYQPTAEHRPPGGKEASHLSPDKTKPPHLRRQGANWTKKALPWRRKYTPRGRPNILGVEFDSGPHIHQPRQKVPRMLPGKRAVRRLRTPGRSGIGTLYKSQIPSLIENSPLAWSSCPPVIPVISLYRVLAKPAAGAPG</sequence>
<evidence type="ECO:0000313" key="3">
    <source>
        <dbReference type="Proteomes" id="UP000770661"/>
    </source>
</evidence>
<reference evidence="2" key="1">
    <citation type="submission" date="2020-07" db="EMBL/GenBank/DDBJ databases">
        <title>The High-quality genome of the commercially important snow crab, Chionoecetes opilio.</title>
        <authorList>
            <person name="Jeong J.-H."/>
            <person name="Ryu S."/>
        </authorList>
    </citation>
    <scope>NUCLEOTIDE SEQUENCE</scope>
    <source>
        <strain evidence="2">MADBK_172401_WGS</strain>
        <tissue evidence="2">Digestive gland</tissue>
    </source>
</reference>
<protein>
    <submittedName>
        <fullName evidence="2">Uncharacterized protein</fullName>
    </submittedName>
</protein>
<proteinExistence type="predicted"/>
<dbReference type="Proteomes" id="UP000770661">
    <property type="component" value="Unassembled WGS sequence"/>
</dbReference>
<gene>
    <name evidence="2" type="ORF">GWK47_034292</name>
</gene>
<name>A0A8J5D3N4_CHIOP</name>
<feature type="compositionally biased region" description="Basic and acidic residues" evidence="1">
    <location>
        <begin position="54"/>
        <end position="73"/>
    </location>
</feature>
<dbReference type="AlphaFoldDB" id="A0A8J5D3N4"/>
<organism evidence="2 3">
    <name type="scientific">Chionoecetes opilio</name>
    <name type="common">Atlantic snow crab</name>
    <name type="synonym">Cancer opilio</name>
    <dbReference type="NCBI Taxonomy" id="41210"/>
    <lineage>
        <taxon>Eukaryota</taxon>
        <taxon>Metazoa</taxon>
        <taxon>Ecdysozoa</taxon>
        <taxon>Arthropoda</taxon>
        <taxon>Crustacea</taxon>
        <taxon>Multicrustacea</taxon>
        <taxon>Malacostraca</taxon>
        <taxon>Eumalacostraca</taxon>
        <taxon>Eucarida</taxon>
        <taxon>Decapoda</taxon>
        <taxon>Pleocyemata</taxon>
        <taxon>Brachyura</taxon>
        <taxon>Eubrachyura</taxon>
        <taxon>Majoidea</taxon>
        <taxon>Majidae</taxon>
        <taxon>Chionoecetes</taxon>
    </lineage>
</organism>
<evidence type="ECO:0000256" key="1">
    <source>
        <dbReference type="SAM" id="MobiDB-lite"/>
    </source>
</evidence>
<keyword evidence="3" id="KW-1185">Reference proteome</keyword>
<dbReference type="OrthoDB" id="6378051at2759"/>